<proteinExistence type="predicted"/>
<dbReference type="InterPro" id="IPR050471">
    <property type="entry name" value="AB_hydrolase"/>
</dbReference>
<dbReference type="Pfam" id="PF00561">
    <property type="entry name" value="Abhydrolase_1"/>
    <property type="match status" value="1"/>
</dbReference>
<accession>A0A382FX99</accession>
<organism evidence="2">
    <name type="scientific">marine metagenome</name>
    <dbReference type="NCBI Taxonomy" id="408172"/>
    <lineage>
        <taxon>unclassified sequences</taxon>
        <taxon>metagenomes</taxon>
        <taxon>ecological metagenomes</taxon>
    </lineage>
</organism>
<reference evidence="2" key="1">
    <citation type="submission" date="2018-05" db="EMBL/GenBank/DDBJ databases">
        <authorList>
            <person name="Lanie J.A."/>
            <person name="Ng W.-L."/>
            <person name="Kazmierczak K.M."/>
            <person name="Andrzejewski T.M."/>
            <person name="Davidsen T.M."/>
            <person name="Wayne K.J."/>
            <person name="Tettelin H."/>
            <person name="Glass J.I."/>
            <person name="Rusch D."/>
            <person name="Podicherti R."/>
            <person name="Tsui H.-C.T."/>
            <person name="Winkler M.E."/>
        </authorList>
    </citation>
    <scope>NUCLEOTIDE SEQUENCE</scope>
</reference>
<name>A0A382FX99_9ZZZZ</name>
<protein>
    <recommendedName>
        <fullName evidence="1">AB hydrolase-1 domain-containing protein</fullName>
    </recommendedName>
</protein>
<feature type="non-terminal residue" evidence="2">
    <location>
        <position position="210"/>
    </location>
</feature>
<dbReference type="AlphaFoldDB" id="A0A382FX99"/>
<dbReference type="InterPro" id="IPR029058">
    <property type="entry name" value="AB_hydrolase_fold"/>
</dbReference>
<dbReference type="PANTHER" id="PTHR43433:SF5">
    <property type="entry name" value="AB HYDROLASE-1 DOMAIN-CONTAINING PROTEIN"/>
    <property type="match status" value="1"/>
</dbReference>
<dbReference type="SUPFAM" id="SSF53474">
    <property type="entry name" value="alpha/beta-Hydrolases"/>
    <property type="match status" value="1"/>
</dbReference>
<dbReference type="PANTHER" id="PTHR43433">
    <property type="entry name" value="HYDROLASE, ALPHA/BETA FOLD FAMILY PROTEIN"/>
    <property type="match status" value="1"/>
</dbReference>
<feature type="non-terminal residue" evidence="2">
    <location>
        <position position="1"/>
    </location>
</feature>
<feature type="domain" description="AB hydrolase-1" evidence="1">
    <location>
        <begin position="32"/>
        <end position="133"/>
    </location>
</feature>
<gene>
    <name evidence="2" type="ORF">METZ01_LOCUS219415</name>
</gene>
<dbReference type="PRINTS" id="PR00111">
    <property type="entry name" value="ABHYDROLASE"/>
</dbReference>
<dbReference type="Gene3D" id="3.40.50.1820">
    <property type="entry name" value="alpha/beta hydrolase"/>
    <property type="match status" value="1"/>
</dbReference>
<sequence>VRASEDGAVPIAELPSGINLCHEAFGDPADAALLLMHGLGSQLLLWEVGFCEGLAATGLHVIRYDHRDSGCSTILEEGSAYTLSDQVADAVGLLDFLGVAAAHVVGMSMGGMIAQTFAIEHPDRCRSMVSMASNTGNRDFGRPSGPALEAMLAPAPADPTAAVEKELTDRRLWASVWHDDDHARAVFTAYAERSVQPRHAFERQITAAMA</sequence>
<dbReference type="EMBL" id="UINC01051881">
    <property type="protein sequence ID" value="SVB66561.1"/>
    <property type="molecule type" value="Genomic_DNA"/>
</dbReference>
<evidence type="ECO:0000259" key="1">
    <source>
        <dbReference type="Pfam" id="PF00561"/>
    </source>
</evidence>
<dbReference type="InterPro" id="IPR000073">
    <property type="entry name" value="AB_hydrolase_1"/>
</dbReference>
<evidence type="ECO:0000313" key="2">
    <source>
        <dbReference type="EMBL" id="SVB66561.1"/>
    </source>
</evidence>